<feature type="signal peptide" evidence="1">
    <location>
        <begin position="1"/>
        <end position="30"/>
    </location>
</feature>
<name>A0A937AHX7_9BACT</name>
<comment type="caution">
    <text evidence="2">The sequence shown here is derived from an EMBL/GenBank/DDBJ whole genome shotgun (WGS) entry which is preliminary data.</text>
</comment>
<dbReference type="SUPFAM" id="SSF48452">
    <property type="entry name" value="TPR-like"/>
    <property type="match status" value="1"/>
</dbReference>
<sequence length="543" mass="61935">MKEKVLHHITKSLKALFLGAFFLSTLQLNAQDSVIGMFNNNLAKADDYYVNGNYLEAIRIYKDLAQSKEAPSTINLRLARSYYFTHNYANAKLKYEKFSEENRLSEIDKFYYAESLTSIGDYQKALEIYQQAYSKDQQNEMLAARIWRLNNINYLLEDSLENAVKYISINTEYSELKASLYDDGVVFTSNKPAVSLIKKLDTKAGTSFYHFYRTDTRPDPFDINALVYEDSEPFAQSLGANYHVASFSFFNDYNEMVLSMSAAKPNAKGVYPLQIFFARKKGKKWSIVAEFPHNNIAYSLYEPWMNEGGTEIYFSAEIPGGYGGKDIYKSVLTDSSWSKPGNVGEVINTAGDEIHPFMGQDGIFYFASNGHPGLGGFDLFKVKKIGERYGELENLGYPINSGFDDFALSIDSLNRHGFLTSNRKRGGLDDDIYEFDMGLQSYPLEVSGKVKFIEHNWMDSTELELLPNVRMVLIDNKNQQKVLETNSDKEGNFSFTVPYYSQYKIRIVSDELDGIVSFEVPKYSKANDSYEIVVVNDDFKKPK</sequence>
<keyword evidence="3" id="KW-1185">Reference proteome</keyword>
<dbReference type="Proteomes" id="UP000642920">
    <property type="component" value="Unassembled WGS sequence"/>
</dbReference>
<evidence type="ECO:0000313" key="3">
    <source>
        <dbReference type="Proteomes" id="UP000642920"/>
    </source>
</evidence>
<reference evidence="2" key="1">
    <citation type="submission" date="2021-01" db="EMBL/GenBank/DDBJ databases">
        <title>Marivirga sp. nov., isolated from intertidal surface sediments.</title>
        <authorList>
            <person name="Zhang M."/>
        </authorList>
    </citation>
    <scope>NUCLEOTIDE SEQUENCE</scope>
    <source>
        <strain evidence="2">SM1354</strain>
    </source>
</reference>
<dbReference type="InterPro" id="IPR011990">
    <property type="entry name" value="TPR-like_helical_dom_sf"/>
</dbReference>
<dbReference type="Pfam" id="PF07676">
    <property type="entry name" value="PD40"/>
    <property type="match status" value="1"/>
</dbReference>
<dbReference type="EMBL" id="JAERQG010000002">
    <property type="protein sequence ID" value="MBL0765864.1"/>
    <property type="molecule type" value="Genomic_DNA"/>
</dbReference>
<organism evidence="2 3">
    <name type="scientific">Marivirga atlantica</name>
    <dbReference type="NCBI Taxonomy" id="1548457"/>
    <lineage>
        <taxon>Bacteria</taxon>
        <taxon>Pseudomonadati</taxon>
        <taxon>Bacteroidota</taxon>
        <taxon>Cytophagia</taxon>
        <taxon>Cytophagales</taxon>
        <taxon>Marivirgaceae</taxon>
        <taxon>Marivirga</taxon>
    </lineage>
</organism>
<dbReference type="RefSeq" id="WP_236664970.1">
    <property type="nucleotide sequence ID" value="NZ_JAERQG010000002.1"/>
</dbReference>
<proteinExistence type="predicted"/>
<feature type="chain" id="PRO_5037727360" evidence="1">
    <location>
        <begin position="31"/>
        <end position="543"/>
    </location>
</feature>
<accession>A0A937AHX7</accession>
<protein>
    <submittedName>
        <fullName evidence="2">Tetratricopeptide repeat protein</fullName>
    </submittedName>
</protein>
<evidence type="ECO:0000256" key="1">
    <source>
        <dbReference type="SAM" id="SignalP"/>
    </source>
</evidence>
<gene>
    <name evidence="2" type="ORF">JKP34_11420</name>
</gene>
<evidence type="ECO:0000313" key="2">
    <source>
        <dbReference type="EMBL" id="MBL0765864.1"/>
    </source>
</evidence>
<dbReference type="InterPro" id="IPR011659">
    <property type="entry name" value="WD40"/>
</dbReference>
<dbReference type="AlphaFoldDB" id="A0A937AHX7"/>
<dbReference type="Gene3D" id="1.25.40.10">
    <property type="entry name" value="Tetratricopeptide repeat domain"/>
    <property type="match status" value="1"/>
</dbReference>
<keyword evidence="1" id="KW-0732">Signal</keyword>